<dbReference type="RefSeq" id="WP_207925871.1">
    <property type="nucleotide sequence ID" value="NZ_SLWS01000001.1"/>
</dbReference>
<reference evidence="1 2" key="1">
    <citation type="submission" date="2019-03" db="EMBL/GenBank/DDBJ databases">
        <title>Genomic Encyclopedia of Type Strains, Phase IV (KMG-IV): sequencing the most valuable type-strain genomes for metagenomic binning, comparative biology and taxonomic classification.</title>
        <authorList>
            <person name="Goeker M."/>
        </authorList>
    </citation>
    <scope>NUCLEOTIDE SEQUENCE [LARGE SCALE GENOMIC DNA]</scope>
    <source>
        <strain evidence="1 2">DSM 45934</strain>
    </source>
</reference>
<dbReference type="EMBL" id="SLWS01000001">
    <property type="protein sequence ID" value="TCO64955.1"/>
    <property type="molecule type" value="Genomic_DNA"/>
</dbReference>
<dbReference type="InterPro" id="IPR010064">
    <property type="entry name" value="HK97-gp10_tail"/>
</dbReference>
<comment type="caution">
    <text evidence="1">The sequence shown here is derived from an EMBL/GenBank/DDBJ whole genome shotgun (WGS) entry which is preliminary data.</text>
</comment>
<dbReference type="Proteomes" id="UP000295680">
    <property type="component" value="Unassembled WGS sequence"/>
</dbReference>
<name>A0A4R2KEJ4_9PSEU</name>
<dbReference type="Pfam" id="PF04883">
    <property type="entry name" value="HK97-gp10_like"/>
    <property type="match status" value="1"/>
</dbReference>
<dbReference type="AlphaFoldDB" id="A0A4R2KEJ4"/>
<gene>
    <name evidence="1" type="ORF">EV192_101739</name>
</gene>
<evidence type="ECO:0000313" key="1">
    <source>
        <dbReference type="EMBL" id="TCO64955.1"/>
    </source>
</evidence>
<protein>
    <submittedName>
        <fullName evidence="1">Bacteriophage HK97-gp10 putative tail-component</fullName>
    </submittedName>
</protein>
<accession>A0A4R2KEJ4</accession>
<keyword evidence="2" id="KW-1185">Reference proteome</keyword>
<proteinExistence type="predicted"/>
<sequence length="137" mass="15199">MITEPIKIDGLAQFSRNLRKLDNDLPKALRLAANAAADVVVADTVSAVPRRTGRAQSSVKARSTRTEARVQAGGTKAPYFAWLDWGGKVGRKHHTARPWIKTGRYLYPAYTKNRDKVREIFVQALLQVAEQAGIEVD</sequence>
<organism evidence="1 2">
    <name type="scientific">Actinocrispum wychmicini</name>
    <dbReference type="NCBI Taxonomy" id="1213861"/>
    <lineage>
        <taxon>Bacteria</taxon>
        <taxon>Bacillati</taxon>
        <taxon>Actinomycetota</taxon>
        <taxon>Actinomycetes</taxon>
        <taxon>Pseudonocardiales</taxon>
        <taxon>Pseudonocardiaceae</taxon>
        <taxon>Actinocrispum</taxon>
    </lineage>
</organism>
<evidence type="ECO:0000313" key="2">
    <source>
        <dbReference type="Proteomes" id="UP000295680"/>
    </source>
</evidence>